<feature type="signal peptide" evidence="1">
    <location>
        <begin position="1"/>
        <end position="18"/>
    </location>
</feature>
<evidence type="ECO:0000256" key="1">
    <source>
        <dbReference type="SAM" id="SignalP"/>
    </source>
</evidence>
<accession>A0ABS9J623</accession>
<dbReference type="Pfam" id="PF13557">
    <property type="entry name" value="Phenol_MetA_deg"/>
    <property type="match status" value="1"/>
</dbReference>
<dbReference type="Proteomes" id="UP000829517">
    <property type="component" value="Unassembled WGS sequence"/>
</dbReference>
<sequence length="325" mass="36509">MRKTIFITFLFFNAMLYAQQTASSIQSGSYIPGIMGVRDYTAPEFSGILIFDSNVFLTSNKFLDAKGNEVSQVNIPGVGEIPLNVDISGYLNSLMINYASPELSFLGGMQYLFMIAPVYSSVNVRLFTGQLNNNEYKVDGGASGMGDVTVSPLLLSKAFKNFDLTTGYLFTAPTGRFKTGAEDNVGVGYWSHMFQFAGYYYLNEKQTAFFAMPTYEFHSDIKDTDVRPGSRLILEYGVSHFLNERLELVVQGGHAWQVSRDTGMDVTWDNSVKDRLSTFGVGAGYWFAKNEFYANFKWSTSYANREHFGVNVLQLEFLYIPKVFN</sequence>
<name>A0ABS9J623_9FLAO</name>
<dbReference type="InterPro" id="IPR025737">
    <property type="entry name" value="FApF"/>
</dbReference>
<dbReference type="EMBL" id="JAETXX010000010">
    <property type="protein sequence ID" value="MCF8715891.1"/>
    <property type="molecule type" value="Genomic_DNA"/>
</dbReference>
<evidence type="ECO:0000313" key="2">
    <source>
        <dbReference type="EMBL" id="MCF8715891.1"/>
    </source>
</evidence>
<keyword evidence="1" id="KW-0732">Signal</keyword>
<proteinExistence type="predicted"/>
<dbReference type="RefSeq" id="WP_236959852.1">
    <property type="nucleotide sequence ID" value="NZ_JAETXX010000010.1"/>
</dbReference>
<organism evidence="2 3">
    <name type="scientific">Joostella atrarenae</name>
    <dbReference type="NCBI Taxonomy" id="679257"/>
    <lineage>
        <taxon>Bacteria</taxon>
        <taxon>Pseudomonadati</taxon>
        <taxon>Bacteroidota</taxon>
        <taxon>Flavobacteriia</taxon>
        <taxon>Flavobacteriales</taxon>
        <taxon>Flavobacteriaceae</taxon>
        <taxon>Joostella</taxon>
    </lineage>
</organism>
<protein>
    <submittedName>
        <fullName evidence="2">Transporter</fullName>
    </submittedName>
</protein>
<reference evidence="2 3" key="1">
    <citation type="submission" date="2021-01" db="EMBL/GenBank/DDBJ databases">
        <title>Genome sequencing of Joostella atrarenae M1-2 (= KCTC 23194).</title>
        <authorList>
            <person name="Zakaria M.R."/>
            <person name="Lam M.Q."/>
            <person name="Chong C.S."/>
        </authorList>
    </citation>
    <scope>NUCLEOTIDE SEQUENCE [LARGE SCALE GENOMIC DNA]</scope>
    <source>
        <strain evidence="2 3">M1-2</strain>
    </source>
</reference>
<feature type="chain" id="PRO_5047449785" evidence="1">
    <location>
        <begin position="19"/>
        <end position="325"/>
    </location>
</feature>
<gene>
    <name evidence="2" type="ORF">JM658_13730</name>
</gene>
<comment type="caution">
    <text evidence="2">The sequence shown here is derived from an EMBL/GenBank/DDBJ whole genome shotgun (WGS) entry which is preliminary data.</text>
</comment>
<evidence type="ECO:0000313" key="3">
    <source>
        <dbReference type="Proteomes" id="UP000829517"/>
    </source>
</evidence>
<keyword evidence="3" id="KW-1185">Reference proteome</keyword>